<reference evidence="5" key="1">
    <citation type="submission" date="2016-06" db="UniProtKB">
        <authorList>
            <consortium name="WormBaseParasite"/>
        </authorList>
    </citation>
    <scope>IDENTIFICATION</scope>
</reference>
<dbReference type="Pfam" id="PF00769">
    <property type="entry name" value="ERM_C"/>
    <property type="match status" value="1"/>
</dbReference>
<keyword evidence="1" id="KW-0175">Coiled coil</keyword>
<keyword evidence="4" id="KW-1185">Reference proteome</keyword>
<evidence type="ECO:0000256" key="1">
    <source>
        <dbReference type="SAM" id="Coils"/>
    </source>
</evidence>
<evidence type="ECO:0000313" key="3">
    <source>
        <dbReference type="EMBL" id="VDN24409.1"/>
    </source>
</evidence>
<evidence type="ECO:0000313" key="4">
    <source>
        <dbReference type="Proteomes" id="UP000271098"/>
    </source>
</evidence>
<feature type="coiled-coil region" evidence="1">
    <location>
        <begin position="127"/>
        <end position="172"/>
    </location>
</feature>
<accession>A0A183E0U2</accession>
<dbReference type="SUPFAM" id="SSF48678">
    <property type="entry name" value="Moesin tail domain"/>
    <property type="match status" value="1"/>
</dbReference>
<evidence type="ECO:0000313" key="5">
    <source>
        <dbReference type="WBParaSite" id="GPUH_0001460201-mRNA-1"/>
    </source>
</evidence>
<dbReference type="GO" id="GO:0003779">
    <property type="term" value="F:actin binding"/>
    <property type="evidence" value="ECO:0007669"/>
    <property type="project" value="InterPro"/>
</dbReference>
<feature type="domain" description="Ezrin/radixin/moesin C-terminal" evidence="2">
    <location>
        <begin position="132"/>
        <end position="192"/>
    </location>
</feature>
<dbReference type="InterPro" id="IPR008954">
    <property type="entry name" value="Moesin_tail_sf"/>
</dbReference>
<dbReference type="EMBL" id="UYRT01081433">
    <property type="protein sequence ID" value="VDN24409.1"/>
    <property type="molecule type" value="Genomic_DNA"/>
</dbReference>
<reference evidence="3 4" key="2">
    <citation type="submission" date="2018-11" db="EMBL/GenBank/DDBJ databases">
        <authorList>
            <consortium name="Pathogen Informatics"/>
        </authorList>
    </citation>
    <scope>NUCLEOTIDE SEQUENCE [LARGE SCALE GENOMIC DNA]</scope>
</reference>
<dbReference type="WBParaSite" id="GPUH_0001460201-mRNA-1">
    <property type="protein sequence ID" value="GPUH_0001460201-mRNA-1"/>
    <property type="gene ID" value="GPUH_0001460201"/>
</dbReference>
<gene>
    <name evidence="3" type="ORF">GPUH_LOCUS14583</name>
</gene>
<dbReference type="Proteomes" id="UP000271098">
    <property type="component" value="Unassembled WGS sequence"/>
</dbReference>
<dbReference type="Gene3D" id="6.10.360.10">
    <property type="match status" value="1"/>
</dbReference>
<sequence>MAEKARVSEEEALVLSKRASEAEAECQRMKLSQIKRKARDAEFWAHRIMQETERHNYDSYICRAHLYDLERGWTQYPDDEASYAAAIAPLVKAQSPSLSLSPFLRKPTGINYPPPDPSSNQMIPTDLVALRSEIEKSRADYNEKKKSLQEKMNEFRNEIESLKVEERQSEHDRIHAANVQLGIDKYSTLRKVIFYTSKIC</sequence>
<dbReference type="OrthoDB" id="6018897at2759"/>
<dbReference type="AlphaFoldDB" id="A0A183E0U2"/>
<evidence type="ECO:0000259" key="2">
    <source>
        <dbReference type="Pfam" id="PF00769"/>
    </source>
</evidence>
<organism evidence="5">
    <name type="scientific">Gongylonema pulchrum</name>
    <dbReference type="NCBI Taxonomy" id="637853"/>
    <lineage>
        <taxon>Eukaryota</taxon>
        <taxon>Metazoa</taxon>
        <taxon>Ecdysozoa</taxon>
        <taxon>Nematoda</taxon>
        <taxon>Chromadorea</taxon>
        <taxon>Rhabditida</taxon>
        <taxon>Spirurina</taxon>
        <taxon>Spiruromorpha</taxon>
        <taxon>Spiruroidea</taxon>
        <taxon>Gongylonematidae</taxon>
        <taxon>Gongylonema</taxon>
    </lineage>
</organism>
<name>A0A183E0U2_9BILA</name>
<dbReference type="InterPro" id="IPR011259">
    <property type="entry name" value="ERM_C_dom"/>
</dbReference>
<proteinExistence type="predicted"/>
<protein>
    <submittedName>
        <fullName evidence="5">ERM domain-containing protein</fullName>
    </submittedName>
</protein>